<dbReference type="OrthoDB" id="9771071at2"/>
<gene>
    <name evidence="2" type="ORF">SAMN05444266_103526</name>
</gene>
<protein>
    <recommendedName>
        <fullName evidence="4">Surface antigen</fullName>
    </recommendedName>
</protein>
<evidence type="ECO:0000256" key="1">
    <source>
        <dbReference type="SAM" id="SignalP"/>
    </source>
</evidence>
<dbReference type="RefSeq" id="WP_073080377.1">
    <property type="nucleotide sequence ID" value="NZ_FRBL01000003.1"/>
</dbReference>
<accession>A0A1M7B4Z1</accession>
<dbReference type="EMBL" id="FRBL01000003">
    <property type="protein sequence ID" value="SHL49946.1"/>
    <property type="molecule type" value="Genomic_DNA"/>
</dbReference>
<reference evidence="2 3" key="1">
    <citation type="submission" date="2016-11" db="EMBL/GenBank/DDBJ databases">
        <authorList>
            <person name="Jaros S."/>
            <person name="Januszkiewicz K."/>
            <person name="Wedrychowicz H."/>
        </authorList>
    </citation>
    <scope>NUCLEOTIDE SEQUENCE [LARGE SCALE GENOMIC DNA]</scope>
    <source>
        <strain evidence="2 3">DSM 27406</strain>
    </source>
</reference>
<organism evidence="2 3">
    <name type="scientific">Chitinophaga jiangningensis</name>
    <dbReference type="NCBI Taxonomy" id="1419482"/>
    <lineage>
        <taxon>Bacteria</taxon>
        <taxon>Pseudomonadati</taxon>
        <taxon>Bacteroidota</taxon>
        <taxon>Chitinophagia</taxon>
        <taxon>Chitinophagales</taxon>
        <taxon>Chitinophagaceae</taxon>
        <taxon>Chitinophaga</taxon>
    </lineage>
</organism>
<dbReference type="STRING" id="1419482.SAMN05444266_103526"/>
<dbReference type="Gene3D" id="2.40.160.50">
    <property type="entry name" value="membrane protein fhac: a member of the omp85/tpsb transporter family"/>
    <property type="match status" value="1"/>
</dbReference>
<feature type="chain" id="PRO_5012477922" description="Surface antigen" evidence="1">
    <location>
        <begin position="21"/>
        <end position="393"/>
    </location>
</feature>
<dbReference type="AlphaFoldDB" id="A0A1M7B4Z1"/>
<keyword evidence="1" id="KW-0732">Signal</keyword>
<proteinExistence type="predicted"/>
<dbReference type="Proteomes" id="UP000184420">
    <property type="component" value="Unassembled WGS sequence"/>
</dbReference>
<sequence length="393" mass="45307">MFRRIFAAAILIGTVISANAQQDTVVKRERPLFGTQDTVLRKRSFFPLPVLGYSQEKGLEIGAAMLYSFYTDNKNPHPLTRNSTINLIPSITTENQYKIDLKTNIWTRANLWHFKSNFRYHDFPMYFYGLGDTTHASDKSLLNNTRYKFQVEAERRLSGNFYVGATALYQNDTYSSEDHKGIYETMPLIGKTGGHVTFVGLTGIFDNRDNQNYTRKGTWLKLNVSFAPKFLSSEELTRIEAQGTQFFSFGRKSTIGFNGYFNTIQGSQIPFYQLSEMGNDMIMRGYYTGRYRDQNYLALQTEYRYLIDPKIRIKIWFVDLHPKFALAAFAGTGTVYKNKDFHFDGFKPSYGGGIRWFYDESSKLTIRIDYAVGEKRPGESRQSGFYLSLAEAF</sequence>
<evidence type="ECO:0008006" key="4">
    <source>
        <dbReference type="Google" id="ProtNLM"/>
    </source>
</evidence>
<feature type="signal peptide" evidence="1">
    <location>
        <begin position="1"/>
        <end position="20"/>
    </location>
</feature>
<keyword evidence="3" id="KW-1185">Reference proteome</keyword>
<name>A0A1M7B4Z1_9BACT</name>
<evidence type="ECO:0000313" key="2">
    <source>
        <dbReference type="EMBL" id="SHL49946.1"/>
    </source>
</evidence>
<evidence type="ECO:0000313" key="3">
    <source>
        <dbReference type="Proteomes" id="UP000184420"/>
    </source>
</evidence>